<dbReference type="HOGENOM" id="CLU_013682_0_0_9"/>
<protein>
    <submittedName>
        <fullName evidence="1">Uncharacterized protein</fullName>
    </submittedName>
</protein>
<name>W8YYM3_BACTU</name>
<dbReference type="AlphaFoldDB" id="W8YYM3"/>
<dbReference type="Proteomes" id="UP000030682">
    <property type="component" value="Unassembled WGS sequence"/>
</dbReference>
<gene>
    <name evidence="1" type="ORF">BTDB27_001952</name>
</gene>
<evidence type="ECO:0000313" key="1">
    <source>
        <dbReference type="EMBL" id="CDN35610.1"/>
    </source>
</evidence>
<reference evidence="1" key="1">
    <citation type="submission" date="2014-01" db="EMBL/GenBank/DDBJ databases">
        <title>Draft genome sequence of highly nematicidal Bacillus thuringiensis DB27.</title>
        <authorList>
            <person name="Iatsenko I."/>
            <person name="Pickard D."/>
            <person name="Corton C."/>
            <person name="Dougan G."/>
            <person name="Sommer R.J."/>
        </authorList>
    </citation>
    <scope>NUCLEOTIDE SEQUENCE [LARGE SCALE GENOMIC DNA]</scope>
    <source>
        <strain evidence="1">DB27</strain>
    </source>
</reference>
<sequence>MQQNLSKLLGIHEATAYRYIKRGLISNIKNIKGRLYIHIDEIEETKQKANLNSIDDRNSYLTTYEVFEVLTKDGLCIRGTSWIHEKVSTGLIKKYMKFKNKLYIHKEEIKTLKLYYFEHSNVNIPSQKIEDYYTINELSLELGISKNQIHGYIHKDKIKAFKLPHVKGNILFLKSHLSLIKKNIGYLDKYNPKEFLSIQELISQLEKNRIYMTDTSIRHLIYTKRIQNYVMHLNKYYFHKNEFTKLLNYFAEKGYYAYIDIETSEQEKNTHMTNFLTVKQAAEKLQAPPIWLRGLLKDYFPNSKKVPASGGYHWLVSKTDIANFQKEYYYNHKTRMLHLIDHYDLNTLRSISGFTFDKLRLDIKKGLLTGAIKINNRLFIPIQNANKYLESLQYVLDTVYDTQAALEDLLKHYNNHPPSSDFIKTSSLYKKWVEIKINSSNARPFALRGYTLNFINLYDKMLSNFHGEIWTVSDAKIELFLSNRSLSNELKKIFVQFLIYCDNQNGINREKKYLYYYAKKESAYSEKKIYSFEIYHQYYIHAQNIEMHITHATTCRYYANMWAYTTILLTNNWRGIDTVHEFPSIELDSIRADKLSWFKTNKLTMEESQSIINQLYIKLRNAVANKVSVLYNFYVSPNLIESLAHSLVISELHKRNIQNHTALPENSRILGTFFFGKKIVSARVSGKDQHLNFFNPSPQLKDFDCLVMNRSTMTYLFYSILEEDGEDADLALEITKNTRSHKNSDTTAIYIQAQNKDGSINRVSVNLLNRGMFGWLYNYILIRLKGDIQNGQTIEERTDTIKELRNSISPIELEKWAIFLQNIHTKKNRVIDEIKHLPIEELKTLAIKLFTNQMPSKEKTGQCLVYPNCKRKNLKTCYSCEYFIPEKMVLIEAISELKRLTSSLENTKYDAIRKRDSFFLLNIILLIDEAIKAFGIDVVNSFLPLKEKTIILEKVKQHLLL</sequence>
<dbReference type="EMBL" id="HG810017">
    <property type="protein sequence ID" value="CDN35610.1"/>
    <property type="molecule type" value="Genomic_DNA"/>
</dbReference>
<accession>W8YYM3</accession>
<proteinExistence type="predicted"/>
<organism evidence="1">
    <name type="scientific">Bacillus thuringiensis DB27</name>
    <dbReference type="NCBI Taxonomy" id="1431339"/>
    <lineage>
        <taxon>Bacteria</taxon>
        <taxon>Bacillati</taxon>
        <taxon>Bacillota</taxon>
        <taxon>Bacilli</taxon>
        <taxon>Bacillales</taxon>
        <taxon>Bacillaceae</taxon>
        <taxon>Bacillus</taxon>
        <taxon>Bacillus cereus group</taxon>
    </lineage>
</organism>
<dbReference type="RefSeq" id="WP_050595360.1">
    <property type="nucleotide sequence ID" value="NZ_HG810017.1"/>
</dbReference>
<reference evidence="1" key="2">
    <citation type="submission" date="2014-01" db="EMBL/GenBank/DDBJ databases">
        <authorList>
            <person name="Aslett M."/>
        </authorList>
    </citation>
    <scope>NUCLEOTIDE SEQUENCE [LARGE SCALE GENOMIC DNA]</scope>
    <source>
        <strain evidence="1">DB27</strain>
    </source>
</reference>